<dbReference type="PANTHER" id="PTHR43190:SF3">
    <property type="entry name" value="N-ACETYL-D-GLUCOSAMINE KINASE"/>
    <property type="match status" value="1"/>
</dbReference>
<feature type="domain" description="ATPase BadF/BadG/BcrA/BcrD type" evidence="1">
    <location>
        <begin position="7"/>
        <end position="302"/>
    </location>
</feature>
<dbReference type="SUPFAM" id="SSF53067">
    <property type="entry name" value="Actin-like ATPase domain"/>
    <property type="match status" value="2"/>
</dbReference>
<accession>A0A2R5EUB4</accession>
<dbReference type="InterPro" id="IPR002731">
    <property type="entry name" value="ATPase_BadF"/>
</dbReference>
<organism evidence="2 3">
    <name type="scientific">Paenibacillus agaridevorans</name>
    <dbReference type="NCBI Taxonomy" id="171404"/>
    <lineage>
        <taxon>Bacteria</taxon>
        <taxon>Bacillati</taxon>
        <taxon>Bacillota</taxon>
        <taxon>Bacilli</taxon>
        <taxon>Bacillales</taxon>
        <taxon>Paenibacillaceae</taxon>
        <taxon>Paenibacillus</taxon>
    </lineage>
</organism>
<dbReference type="InterPro" id="IPR052519">
    <property type="entry name" value="Euk-type_GlcNAc_Kinase"/>
</dbReference>
<proteinExistence type="predicted"/>
<dbReference type="CDD" id="cd24007">
    <property type="entry name" value="ASKHA_NBD_eukNAGK-like"/>
    <property type="match status" value="1"/>
</dbReference>
<dbReference type="Proteomes" id="UP000245202">
    <property type="component" value="Unassembled WGS sequence"/>
</dbReference>
<dbReference type="Pfam" id="PF01869">
    <property type="entry name" value="BcrAD_BadFG"/>
    <property type="match status" value="1"/>
</dbReference>
<reference evidence="2 3" key="1">
    <citation type="submission" date="2017-08" db="EMBL/GenBank/DDBJ databases">
        <title>Substantial Increase in Enzyme Production by Combined Drug-Resistance Mutations in Paenibacillus agaridevorans.</title>
        <authorList>
            <person name="Tanaka Y."/>
            <person name="Funane K."/>
            <person name="Hosaka T."/>
            <person name="Shiwa Y."/>
            <person name="Fujita N."/>
            <person name="Miyazaki T."/>
            <person name="Yoshikawa H."/>
            <person name="Murakami K."/>
            <person name="Kasahara K."/>
            <person name="Inaoka T."/>
            <person name="Hiraga Y."/>
            <person name="Ochi K."/>
        </authorList>
    </citation>
    <scope>NUCLEOTIDE SEQUENCE [LARGE SCALE GENOMIC DNA]</scope>
    <source>
        <strain evidence="2 3">T-3040</strain>
    </source>
</reference>
<evidence type="ECO:0000313" key="3">
    <source>
        <dbReference type="Proteomes" id="UP000245202"/>
    </source>
</evidence>
<keyword evidence="3" id="KW-1185">Reference proteome</keyword>
<comment type="caution">
    <text evidence="2">The sequence shown here is derived from an EMBL/GenBank/DDBJ whole genome shotgun (WGS) entry which is preliminary data.</text>
</comment>
<name>A0A2R5EUB4_9BACL</name>
<dbReference type="InterPro" id="IPR043129">
    <property type="entry name" value="ATPase_NBD"/>
</dbReference>
<dbReference type="EMBL" id="BDQX01000291">
    <property type="protein sequence ID" value="GBG10137.1"/>
    <property type="molecule type" value="Genomic_DNA"/>
</dbReference>
<dbReference type="PANTHER" id="PTHR43190">
    <property type="entry name" value="N-ACETYL-D-GLUCOSAMINE KINASE"/>
    <property type="match status" value="1"/>
</dbReference>
<protein>
    <submittedName>
        <fullName evidence="2">ATPase</fullName>
    </submittedName>
</protein>
<gene>
    <name evidence="2" type="ORF">PAT3040_04855</name>
</gene>
<dbReference type="AlphaFoldDB" id="A0A2R5EUB4"/>
<sequence length="323" mass="34322">MKVILYLGIDAGGTKTHALLVNERGEALGRGHSGNGNHQTAFQEAKTHIEEACDAALAEAGVSKREVTFAYFGLAGADREPDYEILRPMIASLGYERYAIACDTMIGMRAGTHQSYGAVIISGTGFNAAARNVAGDELQYGGFGYLFGDGQGSGTDLGIHAFRTAIRSWEGREKPSVLSETVPAKLGYPSVEAMYDDALYNGLRPPAGLARLVFEAAVGGDDVAIRILEETGREHANAVLALIRRLGMQDDTFDVVLTGSVMMRGSSPHMVDAIREAIRVEAPGASVVKLTIDPVIGAVMSAMDSAGLSIDEETDARLRKITL</sequence>
<evidence type="ECO:0000313" key="2">
    <source>
        <dbReference type="EMBL" id="GBG10137.1"/>
    </source>
</evidence>
<dbReference type="Gene3D" id="3.30.420.40">
    <property type="match status" value="2"/>
</dbReference>
<evidence type="ECO:0000259" key="1">
    <source>
        <dbReference type="Pfam" id="PF01869"/>
    </source>
</evidence>
<dbReference type="RefSeq" id="WP_108994700.1">
    <property type="nucleotide sequence ID" value="NZ_BDQX01000291.1"/>
</dbReference>